<dbReference type="AlphaFoldDB" id="A0ABD1ZGJ8"/>
<name>A0ABD1ZGJ8_9MARC</name>
<protein>
    <submittedName>
        <fullName evidence="1">Uncharacterized protein</fullName>
    </submittedName>
</protein>
<dbReference type="EMBL" id="JBHFFA010000001">
    <property type="protein sequence ID" value="KAL2650563.1"/>
    <property type="molecule type" value="Genomic_DNA"/>
</dbReference>
<organism evidence="1 2">
    <name type="scientific">Riccia fluitans</name>
    <dbReference type="NCBI Taxonomy" id="41844"/>
    <lineage>
        <taxon>Eukaryota</taxon>
        <taxon>Viridiplantae</taxon>
        <taxon>Streptophyta</taxon>
        <taxon>Embryophyta</taxon>
        <taxon>Marchantiophyta</taxon>
        <taxon>Marchantiopsida</taxon>
        <taxon>Marchantiidae</taxon>
        <taxon>Marchantiales</taxon>
        <taxon>Ricciaceae</taxon>
        <taxon>Riccia</taxon>
    </lineage>
</organism>
<evidence type="ECO:0000313" key="2">
    <source>
        <dbReference type="Proteomes" id="UP001605036"/>
    </source>
</evidence>
<gene>
    <name evidence="1" type="ORF">R1flu_018691</name>
</gene>
<sequence>MQNSAGCKLNWLGRRRNSKTWKRKIKGKSSILRHKEQVITAYESLRTMVQVSFGDQMDEMELEELHLLKEFIKPNNKLKVGASDLMDHYDQIAMDIEAAKIDMKLVVADSAKQLVKLHEKLIEDHDTISKIKVGEESS</sequence>
<reference evidence="1 2" key="1">
    <citation type="submission" date="2024-09" db="EMBL/GenBank/DDBJ databases">
        <title>Chromosome-scale assembly of Riccia fluitans.</title>
        <authorList>
            <person name="Paukszto L."/>
            <person name="Sawicki J."/>
            <person name="Karawczyk K."/>
            <person name="Piernik-Szablinska J."/>
            <person name="Szczecinska M."/>
            <person name="Mazdziarz M."/>
        </authorList>
    </citation>
    <scope>NUCLEOTIDE SEQUENCE [LARGE SCALE GENOMIC DNA]</scope>
    <source>
        <strain evidence="1">Rf_01</strain>
        <tissue evidence="1">Aerial parts of the thallus</tissue>
    </source>
</reference>
<accession>A0ABD1ZGJ8</accession>
<comment type="caution">
    <text evidence="1">The sequence shown here is derived from an EMBL/GenBank/DDBJ whole genome shotgun (WGS) entry which is preliminary data.</text>
</comment>
<proteinExistence type="predicted"/>
<evidence type="ECO:0000313" key="1">
    <source>
        <dbReference type="EMBL" id="KAL2650563.1"/>
    </source>
</evidence>
<keyword evidence="2" id="KW-1185">Reference proteome</keyword>
<dbReference type="Proteomes" id="UP001605036">
    <property type="component" value="Unassembled WGS sequence"/>
</dbReference>